<dbReference type="EMBL" id="CP041614">
    <property type="protein sequence ID" value="QDO86276.1"/>
    <property type="molecule type" value="Genomic_DNA"/>
</dbReference>
<name>A0ABX5X4J8_9GAMM</name>
<evidence type="ECO:0000313" key="3">
    <source>
        <dbReference type="Proteomes" id="UP000315947"/>
    </source>
</evidence>
<sequence>MSNLGSGSMDVCFKQAAKSYIEQESLDDEQLAKFELLLAGHLEEQSTRNLEQTGALRAGHHSSKPAYISEQLQEYGSTRSHLKANRGKYSLLALTASLVLVFMLSVNFYPGSRYISWKIADEVAMNHIKMKPMELKSDRLAPLRDYFTQLDFSVVRSELFAKKNYTMLGGRYCSIQGVTAAQIRYRTDKGQKVTLYEVAYDPKLYGDIPKIEQGEAPLSIDVKGVSVSLWVEKGLLMAEAKNLD</sequence>
<dbReference type="RefSeq" id="WP_144048563.1">
    <property type="nucleotide sequence ID" value="NZ_CP041614.1"/>
</dbReference>
<organism evidence="2 3">
    <name type="scientific">Shewanella psychropiezotolerans</name>
    <dbReference type="NCBI Taxonomy" id="2593655"/>
    <lineage>
        <taxon>Bacteria</taxon>
        <taxon>Pseudomonadati</taxon>
        <taxon>Pseudomonadota</taxon>
        <taxon>Gammaproteobacteria</taxon>
        <taxon>Alteromonadales</taxon>
        <taxon>Shewanellaceae</taxon>
        <taxon>Shewanella</taxon>
    </lineage>
</organism>
<proteinExistence type="predicted"/>
<keyword evidence="1" id="KW-0472">Membrane</keyword>
<keyword evidence="1" id="KW-0812">Transmembrane</keyword>
<gene>
    <name evidence="2" type="ORF">FM037_27205</name>
</gene>
<protein>
    <recommendedName>
        <fullName evidence="4">DUF3379 domain-containing protein</fullName>
    </recommendedName>
</protein>
<reference evidence="2 3" key="1">
    <citation type="submission" date="2019-07" db="EMBL/GenBank/DDBJ databases">
        <title>Shewanella sp. YLB-06 whole genomic sequence.</title>
        <authorList>
            <person name="Yu L."/>
        </authorList>
    </citation>
    <scope>NUCLEOTIDE SEQUENCE [LARGE SCALE GENOMIC DNA]</scope>
    <source>
        <strain evidence="2 3">YLB-06</strain>
    </source>
</reference>
<keyword evidence="1" id="KW-1133">Transmembrane helix</keyword>
<evidence type="ECO:0008006" key="4">
    <source>
        <dbReference type="Google" id="ProtNLM"/>
    </source>
</evidence>
<accession>A0ABX5X4J8</accession>
<dbReference type="Proteomes" id="UP000315947">
    <property type="component" value="Chromosome"/>
</dbReference>
<keyword evidence="3" id="KW-1185">Reference proteome</keyword>
<evidence type="ECO:0000256" key="1">
    <source>
        <dbReference type="SAM" id="Phobius"/>
    </source>
</evidence>
<evidence type="ECO:0000313" key="2">
    <source>
        <dbReference type="EMBL" id="QDO86276.1"/>
    </source>
</evidence>
<feature type="transmembrane region" description="Helical" evidence="1">
    <location>
        <begin position="89"/>
        <end position="109"/>
    </location>
</feature>